<comment type="caution">
    <text evidence="3">The sequence shown here is derived from an EMBL/GenBank/DDBJ whole genome shotgun (WGS) entry which is preliminary data.</text>
</comment>
<proteinExistence type="predicted"/>
<dbReference type="InterPro" id="IPR013424">
    <property type="entry name" value="Ice-binding_C"/>
</dbReference>
<keyword evidence="1" id="KW-0472">Membrane</keyword>
<dbReference type="EMBL" id="JAFBIL020000002">
    <property type="protein sequence ID" value="MBZ2206847.1"/>
    <property type="molecule type" value="Genomic_DNA"/>
</dbReference>
<dbReference type="NCBIfam" id="NF038120">
    <property type="entry name" value="PEP_CTERM_QFxxD"/>
    <property type="match status" value="1"/>
</dbReference>
<protein>
    <submittedName>
        <fullName evidence="3">NF038120 family PEP-CTERM protein</fullName>
    </submittedName>
</protein>
<keyword evidence="1" id="KW-0812">Transmembrane</keyword>
<feature type="transmembrane region" description="Helical" evidence="1">
    <location>
        <begin position="17"/>
        <end position="37"/>
    </location>
</feature>
<dbReference type="Proteomes" id="UP000809349">
    <property type="component" value="Unassembled WGS sequence"/>
</dbReference>
<keyword evidence="1" id="KW-1133">Transmembrane helix</keyword>
<accession>A0ABS7SLB3</accession>
<sequence>MAVLISAGNGSCFTRQAIGLGALIIILELGDFVATFNQTRVGGKLFKQLALAAALCTAGVANAGVLTFEGATTPFVFSGESITDGKYTVTSYNGSGVPGFSGMLIDGAEQGDICAGAELKCPQNNTSTYYASLADSYIFLELNSGNSFRLESFDASFIGTSSVFTRGLLVLQGFGQDGLALGGALQVGLPPAVSGQYNFGNVVLGDLFSTEFAFIRILGYGCNDAGQCNRTQNAGNFAIDNIVTSGDVPEPATLGLLGLGLLGMTALRRRKQAA</sequence>
<evidence type="ECO:0000313" key="3">
    <source>
        <dbReference type="EMBL" id="MBZ2206847.1"/>
    </source>
</evidence>
<feature type="transmembrane region" description="Helical" evidence="1">
    <location>
        <begin position="49"/>
        <end position="68"/>
    </location>
</feature>
<evidence type="ECO:0000256" key="1">
    <source>
        <dbReference type="SAM" id="Phobius"/>
    </source>
</evidence>
<feature type="domain" description="Ice-binding protein C-terminal" evidence="2">
    <location>
        <begin position="247"/>
        <end position="270"/>
    </location>
</feature>
<keyword evidence="4" id="KW-1185">Reference proteome</keyword>
<organism evidence="3 4">
    <name type="scientific">Massilia soli</name>
    <dbReference type="NCBI Taxonomy" id="2792854"/>
    <lineage>
        <taxon>Bacteria</taxon>
        <taxon>Pseudomonadati</taxon>
        <taxon>Pseudomonadota</taxon>
        <taxon>Betaproteobacteria</taxon>
        <taxon>Burkholderiales</taxon>
        <taxon>Oxalobacteraceae</taxon>
        <taxon>Telluria group</taxon>
        <taxon>Massilia</taxon>
    </lineage>
</organism>
<evidence type="ECO:0000259" key="2">
    <source>
        <dbReference type="Pfam" id="PF07589"/>
    </source>
</evidence>
<dbReference type="Pfam" id="PF07589">
    <property type="entry name" value="PEP-CTERM"/>
    <property type="match status" value="1"/>
</dbReference>
<name>A0ABS7SLB3_9BURK</name>
<dbReference type="NCBIfam" id="TIGR02595">
    <property type="entry name" value="PEP_CTERM"/>
    <property type="match status" value="1"/>
</dbReference>
<evidence type="ECO:0000313" key="4">
    <source>
        <dbReference type="Proteomes" id="UP000809349"/>
    </source>
</evidence>
<reference evidence="3 4" key="1">
    <citation type="submission" date="2021-08" db="EMBL/GenBank/DDBJ databases">
        <title>Massilia sp. R798.</title>
        <authorList>
            <person name="Baek J.H."/>
            <person name="Jung H.S."/>
            <person name="Kim K.R."/>
            <person name="Jeon C.O."/>
        </authorList>
    </citation>
    <scope>NUCLEOTIDE SEQUENCE [LARGE SCALE GENOMIC DNA]</scope>
    <source>
        <strain evidence="3 4">R798</strain>
    </source>
</reference>
<gene>
    <name evidence="3" type="ORF">I4X03_006205</name>
</gene>